<dbReference type="InterPro" id="IPR000835">
    <property type="entry name" value="HTH_MarR-typ"/>
</dbReference>
<organism evidence="5 6">
    <name type="scientific">Tistlia consotensis USBA 355</name>
    <dbReference type="NCBI Taxonomy" id="560819"/>
    <lineage>
        <taxon>Bacteria</taxon>
        <taxon>Pseudomonadati</taxon>
        <taxon>Pseudomonadota</taxon>
        <taxon>Alphaproteobacteria</taxon>
        <taxon>Rhodospirillales</taxon>
        <taxon>Rhodovibrionaceae</taxon>
        <taxon>Tistlia</taxon>
    </lineage>
</organism>
<keyword evidence="6" id="KW-1185">Reference proteome</keyword>
<dbReference type="PRINTS" id="PR00598">
    <property type="entry name" value="HTHMARR"/>
</dbReference>
<evidence type="ECO:0000256" key="3">
    <source>
        <dbReference type="ARBA" id="ARBA00023163"/>
    </source>
</evidence>
<keyword evidence="3" id="KW-0804">Transcription</keyword>
<dbReference type="InterPro" id="IPR023187">
    <property type="entry name" value="Tscrpt_reg_MarR-type_CS"/>
</dbReference>
<dbReference type="GO" id="GO:0003677">
    <property type="term" value="F:DNA binding"/>
    <property type="evidence" value="ECO:0007669"/>
    <property type="project" value="UniProtKB-KW"/>
</dbReference>
<dbReference type="SUPFAM" id="SSF46785">
    <property type="entry name" value="Winged helix' DNA-binding domain"/>
    <property type="match status" value="1"/>
</dbReference>
<name>A0A1Y6CLQ3_9PROT</name>
<evidence type="ECO:0000313" key="6">
    <source>
        <dbReference type="Proteomes" id="UP000192917"/>
    </source>
</evidence>
<accession>A0A1Y6CLQ3</accession>
<evidence type="ECO:0000259" key="4">
    <source>
        <dbReference type="PROSITE" id="PS50995"/>
    </source>
</evidence>
<dbReference type="Gene3D" id="1.10.10.10">
    <property type="entry name" value="Winged helix-like DNA-binding domain superfamily/Winged helix DNA-binding domain"/>
    <property type="match status" value="1"/>
</dbReference>
<evidence type="ECO:0000313" key="5">
    <source>
        <dbReference type="EMBL" id="SMF71858.1"/>
    </source>
</evidence>
<evidence type="ECO:0000256" key="1">
    <source>
        <dbReference type="ARBA" id="ARBA00023015"/>
    </source>
</evidence>
<evidence type="ECO:0000256" key="2">
    <source>
        <dbReference type="ARBA" id="ARBA00023125"/>
    </source>
</evidence>
<dbReference type="InterPro" id="IPR036388">
    <property type="entry name" value="WH-like_DNA-bd_sf"/>
</dbReference>
<dbReference type="PROSITE" id="PS01117">
    <property type="entry name" value="HTH_MARR_1"/>
    <property type="match status" value="1"/>
</dbReference>
<dbReference type="EMBL" id="FWZX01000030">
    <property type="protein sequence ID" value="SMF71858.1"/>
    <property type="molecule type" value="Genomic_DNA"/>
</dbReference>
<dbReference type="GO" id="GO:0003700">
    <property type="term" value="F:DNA-binding transcription factor activity"/>
    <property type="evidence" value="ECO:0007669"/>
    <property type="project" value="InterPro"/>
</dbReference>
<protein>
    <submittedName>
        <fullName evidence="5">DNA-binding transcriptional regulator, MarR family</fullName>
    </submittedName>
</protein>
<keyword evidence="1" id="KW-0805">Transcription regulation</keyword>
<dbReference type="PANTHER" id="PTHR39515">
    <property type="entry name" value="CONSERVED PROTEIN"/>
    <property type="match status" value="1"/>
</dbReference>
<dbReference type="STRING" id="560819.SAMN05428998_13069"/>
<dbReference type="SMART" id="SM00347">
    <property type="entry name" value="HTH_MARR"/>
    <property type="match status" value="1"/>
</dbReference>
<dbReference type="RefSeq" id="WP_085125638.1">
    <property type="nucleotide sequence ID" value="NZ_FWZX01000030.1"/>
</dbReference>
<dbReference type="InterPro" id="IPR052526">
    <property type="entry name" value="HTH-type_Bedaq_tolerance"/>
</dbReference>
<gene>
    <name evidence="5" type="ORF">SAMN05428998_13069</name>
</gene>
<dbReference type="PANTHER" id="PTHR39515:SF2">
    <property type="entry name" value="HTH-TYPE TRANSCRIPTIONAL REGULATOR RV0880"/>
    <property type="match status" value="1"/>
</dbReference>
<keyword evidence="2 5" id="KW-0238">DNA-binding</keyword>
<dbReference type="Proteomes" id="UP000192917">
    <property type="component" value="Unassembled WGS sequence"/>
</dbReference>
<dbReference type="AlphaFoldDB" id="A0A1Y6CLQ3"/>
<feature type="domain" description="HTH marR-type" evidence="4">
    <location>
        <begin position="1"/>
        <end position="143"/>
    </location>
</feature>
<sequence>MSDLSDELLEPAAALDRGARRLARQLRLGRADGDLGGSRLLILGLLQRDGPQPPARIAAQLRVRPQSLTRLLAGLAEEGLIERRGDPSDRRQSLLVLTARGGTALADSLAARHRRLAAALATLSPAEQRLLGIAGDLIERVAEALAARDGEEPRDAGA</sequence>
<dbReference type="InterPro" id="IPR036390">
    <property type="entry name" value="WH_DNA-bd_sf"/>
</dbReference>
<proteinExistence type="predicted"/>
<reference evidence="5 6" key="1">
    <citation type="submission" date="2017-04" db="EMBL/GenBank/DDBJ databases">
        <authorList>
            <person name="Afonso C.L."/>
            <person name="Miller P.J."/>
            <person name="Scott M.A."/>
            <person name="Spackman E."/>
            <person name="Goraichik I."/>
            <person name="Dimitrov K.M."/>
            <person name="Suarez D.L."/>
            <person name="Swayne D.E."/>
        </authorList>
    </citation>
    <scope>NUCLEOTIDE SEQUENCE [LARGE SCALE GENOMIC DNA]</scope>
    <source>
        <strain evidence="5 6">USBA 355</strain>
    </source>
</reference>
<dbReference type="Pfam" id="PF01047">
    <property type="entry name" value="MarR"/>
    <property type="match status" value="1"/>
</dbReference>
<dbReference type="PROSITE" id="PS50995">
    <property type="entry name" value="HTH_MARR_2"/>
    <property type="match status" value="1"/>
</dbReference>